<dbReference type="Pfam" id="PF13432">
    <property type="entry name" value="TPR_16"/>
    <property type="match status" value="1"/>
</dbReference>
<dbReference type="Proteomes" id="UP000065807">
    <property type="component" value="Chromosome"/>
</dbReference>
<dbReference type="PROSITE" id="PS50293">
    <property type="entry name" value="TPR_REGION"/>
    <property type="match status" value="1"/>
</dbReference>
<evidence type="ECO:0000256" key="5">
    <source>
        <dbReference type="SAM" id="Phobius"/>
    </source>
</evidence>
<protein>
    <submittedName>
        <fullName evidence="6">Uncharacterized protein</fullName>
    </submittedName>
</protein>
<organism evidence="6 7">
    <name type="scientific">Limnochorda pilosa</name>
    <dbReference type="NCBI Taxonomy" id="1555112"/>
    <lineage>
        <taxon>Bacteria</taxon>
        <taxon>Bacillati</taxon>
        <taxon>Bacillota</taxon>
        <taxon>Limnochordia</taxon>
        <taxon>Limnochordales</taxon>
        <taxon>Limnochordaceae</taxon>
        <taxon>Limnochorda</taxon>
    </lineage>
</organism>
<dbReference type="Gene3D" id="1.25.40.10">
    <property type="entry name" value="Tetratricopeptide repeat domain"/>
    <property type="match status" value="2"/>
</dbReference>
<name>A0A0K2SIZ9_LIMPI</name>
<keyword evidence="1" id="KW-0677">Repeat</keyword>
<keyword evidence="2 3" id="KW-0802">TPR repeat</keyword>
<gene>
    <name evidence="6" type="ORF">LIP_1221</name>
</gene>
<feature type="repeat" description="TPR" evidence="3">
    <location>
        <begin position="453"/>
        <end position="486"/>
    </location>
</feature>
<reference evidence="7" key="1">
    <citation type="submission" date="2015-07" db="EMBL/GenBank/DDBJ databases">
        <title>Complete genome sequence and phylogenetic analysis of Limnochorda pilosa.</title>
        <authorList>
            <person name="Watanabe M."/>
            <person name="Kojima H."/>
            <person name="Fukui M."/>
        </authorList>
    </citation>
    <scope>NUCLEOTIDE SEQUENCE [LARGE SCALE GENOMIC DNA]</scope>
    <source>
        <strain evidence="7">HC45</strain>
    </source>
</reference>
<dbReference type="KEGG" id="lpil:LIP_1221"/>
<dbReference type="InterPro" id="IPR013105">
    <property type="entry name" value="TPR_2"/>
</dbReference>
<feature type="compositionally biased region" description="Basic and acidic residues" evidence="4">
    <location>
        <begin position="221"/>
        <end position="233"/>
    </location>
</feature>
<dbReference type="STRING" id="1555112.LIP_1221"/>
<sequence>MELGGAGYPLGAVPEAAGAAGDDRRYREARAARWFWGLALVGLLAGWLASVPAAASPGQILSLEAAEQLMSQAFHNLRPAPAWQARLRLAPDETAPVLRATARGIDGLRLEEPGEPPRVHVWNRGYAYVRSGNEERLRPSQELLAVYREALLPFLFLDQVAADPVVGAEPYDGGWSVQVRDGEMGLLWVDVRAGLPVRIRQADGVGEGGTAAPGPATRPPARSDDPASTKAAEEPAPSSPQVLWEVERDGAGPDTLRVRFALPGQPAGEWVLERLATGWVSRGRTGAQWLDRKPADPPEEAAFRPGLLGELLAALDRSQAAQGAGRVGEARQALREAIRLDPYRPALYTQLGVFEVGAGNWQGALAAFDQAFQLDPDDPLLVNNLAYVLIDAGLDPHRGVALAEQAVERRPQEASFLDTLGWGYVRTGRLEEGVEILRRAHGLAETAAPAVRAEIAYHLADALLRLGRSSQARELLEEALELNPSLEAAQRLRERLT</sequence>
<keyword evidence="5" id="KW-0812">Transmembrane</keyword>
<reference evidence="7" key="2">
    <citation type="journal article" date="2016" name="Int. J. Syst. Evol. Microbiol.">
        <title>Complete genome sequence and cell structure of Limnochorda pilosa, a Gram-negative spore-former within the phylum Firmicutes.</title>
        <authorList>
            <person name="Watanabe M."/>
            <person name="Kojima H."/>
            <person name="Fukui M."/>
        </authorList>
    </citation>
    <scope>NUCLEOTIDE SEQUENCE [LARGE SCALE GENOMIC DNA]</scope>
    <source>
        <strain evidence="7">HC45</strain>
    </source>
</reference>
<keyword evidence="5" id="KW-1133">Transmembrane helix</keyword>
<dbReference type="RefSeq" id="WP_068135459.1">
    <property type="nucleotide sequence ID" value="NZ_AP014924.1"/>
</dbReference>
<evidence type="ECO:0000313" key="7">
    <source>
        <dbReference type="Proteomes" id="UP000065807"/>
    </source>
</evidence>
<evidence type="ECO:0000256" key="1">
    <source>
        <dbReference type="ARBA" id="ARBA00022737"/>
    </source>
</evidence>
<accession>A0A0K2SIZ9</accession>
<feature type="repeat" description="TPR" evidence="3">
    <location>
        <begin position="345"/>
        <end position="378"/>
    </location>
</feature>
<dbReference type="SMART" id="SM00028">
    <property type="entry name" value="TPR"/>
    <property type="match status" value="4"/>
</dbReference>
<dbReference type="OrthoDB" id="9766710at2"/>
<dbReference type="InterPro" id="IPR011990">
    <property type="entry name" value="TPR-like_helical_dom_sf"/>
</dbReference>
<dbReference type="PANTHER" id="PTHR44858:SF1">
    <property type="entry name" value="UDP-N-ACETYLGLUCOSAMINE--PEPTIDE N-ACETYLGLUCOSAMINYLTRANSFERASE SPINDLY-RELATED"/>
    <property type="match status" value="1"/>
</dbReference>
<evidence type="ECO:0000256" key="2">
    <source>
        <dbReference type="ARBA" id="ARBA00022803"/>
    </source>
</evidence>
<dbReference type="InterPro" id="IPR050498">
    <property type="entry name" value="Ycf3"/>
</dbReference>
<evidence type="ECO:0000313" key="6">
    <source>
        <dbReference type="EMBL" id="BAS27078.1"/>
    </source>
</evidence>
<feature type="region of interest" description="Disordered" evidence="4">
    <location>
        <begin position="204"/>
        <end position="242"/>
    </location>
</feature>
<evidence type="ECO:0000256" key="3">
    <source>
        <dbReference type="PROSITE-ProRule" id="PRU00339"/>
    </source>
</evidence>
<dbReference type="PROSITE" id="PS50005">
    <property type="entry name" value="TPR"/>
    <property type="match status" value="2"/>
</dbReference>
<dbReference type="AlphaFoldDB" id="A0A0K2SIZ9"/>
<keyword evidence="7" id="KW-1185">Reference proteome</keyword>
<feature type="transmembrane region" description="Helical" evidence="5">
    <location>
        <begin position="34"/>
        <end position="55"/>
    </location>
</feature>
<dbReference type="EMBL" id="AP014924">
    <property type="protein sequence ID" value="BAS27078.1"/>
    <property type="molecule type" value="Genomic_DNA"/>
</dbReference>
<proteinExistence type="predicted"/>
<evidence type="ECO:0000256" key="4">
    <source>
        <dbReference type="SAM" id="MobiDB-lite"/>
    </source>
</evidence>
<dbReference type="PANTHER" id="PTHR44858">
    <property type="entry name" value="TETRATRICOPEPTIDE REPEAT PROTEIN 6"/>
    <property type="match status" value="1"/>
</dbReference>
<dbReference type="InterPro" id="IPR019734">
    <property type="entry name" value="TPR_rpt"/>
</dbReference>
<dbReference type="Pfam" id="PF07719">
    <property type="entry name" value="TPR_2"/>
    <property type="match status" value="1"/>
</dbReference>
<keyword evidence="5" id="KW-0472">Membrane</keyword>
<dbReference type="SUPFAM" id="SSF48452">
    <property type="entry name" value="TPR-like"/>
    <property type="match status" value="1"/>
</dbReference>